<keyword evidence="2" id="KW-1185">Reference proteome</keyword>
<proteinExistence type="predicted"/>
<gene>
    <name evidence="1" type="ORF">LYNGBM3L_63220</name>
</gene>
<evidence type="ECO:0000313" key="2">
    <source>
        <dbReference type="Proteomes" id="UP000003959"/>
    </source>
</evidence>
<name>F4Y126_9CYAN</name>
<sequence>MGRLFGLRSISIGFYDLFGNRKHSAVSRQWSADFIQKHQSIAWLQGTMSLMQNICTKSLAPSWV</sequence>
<dbReference type="EMBL" id="GL890969">
    <property type="protein sequence ID" value="EGJ29537.1"/>
    <property type="molecule type" value="Genomic_DNA"/>
</dbReference>
<dbReference type="HOGENOM" id="CLU_2862910_0_0_3"/>
<reference evidence="2" key="1">
    <citation type="journal article" date="2011" name="Proc. Natl. Acad. Sci. U.S.A.">
        <title>Genomic insights into the physiology and ecology of the marine filamentous cyanobacterium Lyngbya majuscula.</title>
        <authorList>
            <person name="Jones A.C."/>
            <person name="Monroe E.A."/>
            <person name="Podell S."/>
            <person name="Hess W.R."/>
            <person name="Klages S."/>
            <person name="Esquenazi E."/>
            <person name="Niessen S."/>
            <person name="Hoover H."/>
            <person name="Rothmann M."/>
            <person name="Lasken R.S."/>
            <person name="Yates J.R.III."/>
            <person name="Reinhardt R."/>
            <person name="Kube M."/>
            <person name="Burkart M.D."/>
            <person name="Allen E.E."/>
            <person name="Dorrestein P.C."/>
            <person name="Gerwick W.H."/>
            <person name="Gerwick L."/>
        </authorList>
    </citation>
    <scope>NUCLEOTIDE SEQUENCE [LARGE SCALE GENOMIC DNA]</scope>
    <source>
        <strain evidence="2">3L</strain>
    </source>
</reference>
<evidence type="ECO:0000313" key="1">
    <source>
        <dbReference type="EMBL" id="EGJ29537.1"/>
    </source>
</evidence>
<dbReference type="Proteomes" id="UP000003959">
    <property type="component" value="Unassembled WGS sequence"/>
</dbReference>
<accession>F4Y126</accession>
<dbReference type="AlphaFoldDB" id="F4Y126"/>
<protein>
    <submittedName>
        <fullName evidence="1">Uncharacterized protein</fullName>
    </submittedName>
</protein>
<organism evidence="1 2">
    <name type="scientific">Moorena producens 3L</name>
    <dbReference type="NCBI Taxonomy" id="489825"/>
    <lineage>
        <taxon>Bacteria</taxon>
        <taxon>Bacillati</taxon>
        <taxon>Cyanobacteriota</taxon>
        <taxon>Cyanophyceae</taxon>
        <taxon>Coleofasciculales</taxon>
        <taxon>Coleofasciculaceae</taxon>
        <taxon>Moorena</taxon>
    </lineage>
</organism>